<keyword evidence="1" id="KW-1133">Transmembrane helix</keyword>
<dbReference type="AlphaFoldDB" id="A0A5N6HIW9"/>
<evidence type="ECO:0000313" key="2">
    <source>
        <dbReference type="EMBL" id="KAB8252583.1"/>
    </source>
</evidence>
<dbReference type="EMBL" id="ML734554">
    <property type="protein sequence ID" value="KAB8252583.1"/>
    <property type="molecule type" value="Genomic_DNA"/>
</dbReference>
<accession>A0A5N6HIW9</accession>
<organism evidence="2">
    <name type="scientific">Aspergillus flavus</name>
    <dbReference type="NCBI Taxonomy" id="5059"/>
    <lineage>
        <taxon>Eukaryota</taxon>
        <taxon>Fungi</taxon>
        <taxon>Dikarya</taxon>
        <taxon>Ascomycota</taxon>
        <taxon>Pezizomycotina</taxon>
        <taxon>Eurotiomycetes</taxon>
        <taxon>Eurotiomycetidae</taxon>
        <taxon>Eurotiales</taxon>
        <taxon>Aspergillaceae</taxon>
        <taxon>Aspergillus</taxon>
        <taxon>Aspergillus subgen. Circumdati</taxon>
    </lineage>
</organism>
<proteinExistence type="predicted"/>
<protein>
    <submittedName>
        <fullName evidence="2">Uncharacterized protein</fullName>
    </submittedName>
</protein>
<keyword evidence="1" id="KW-0472">Membrane</keyword>
<dbReference type="Proteomes" id="UP000325434">
    <property type="component" value="Unassembled WGS sequence"/>
</dbReference>
<name>A0A5N6HIW9_ASPFL</name>
<keyword evidence="1" id="KW-0812">Transmembrane</keyword>
<reference evidence="2" key="1">
    <citation type="submission" date="2019-04" db="EMBL/GenBank/DDBJ databases">
        <title>Friends and foes A comparative genomics study of 23 Aspergillus species from section Flavi.</title>
        <authorList>
            <consortium name="DOE Joint Genome Institute"/>
            <person name="Kjaerbolling I."/>
            <person name="Vesth T."/>
            <person name="Frisvad J.C."/>
            <person name="Nybo J.L."/>
            <person name="Theobald S."/>
            <person name="Kildgaard S."/>
            <person name="Isbrandt T."/>
            <person name="Kuo A."/>
            <person name="Sato A."/>
            <person name="Lyhne E.K."/>
            <person name="Kogle M.E."/>
            <person name="Wiebenga A."/>
            <person name="Kun R.S."/>
            <person name="Lubbers R.J."/>
            <person name="Makela M.R."/>
            <person name="Barry K."/>
            <person name="Chovatia M."/>
            <person name="Clum A."/>
            <person name="Daum C."/>
            <person name="Haridas S."/>
            <person name="He G."/>
            <person name="LaButti K."/>
            <person name="Lipzen A."/>
            <person name="Mondo S."/>
            <person name="Riley R."/>
            <person name="Salamov A."/>
            <person name="Simmons B.A."/>
            <person name="Magnuson J.K."/>
            <person name="Henrissat B."/>
            <person name="Mortensen U.H."/>
            <person name="Larsen T.O."/>
            <person name="Devries R.P."/>
            <person name="Grigoriev I.V."/>
            <person name="Machida M."/>
            <person name="Baker S.E."/>
            <person name="Andersen M.R."/>
        </authorList>
    </citation>
    <scope>NUCLEOTIDE SEQUENCE [LARGE SCALE GENOMIC DNA]</scope>
    <source>
        <strain evidence="2">CBS 121.62</strain>
    </source>
</reference>
<sequence length="57" mass="6772">MLPQRFDMFLVHSFIYPFTTMLFTLPFLDYCFTILFLLGCPLSQRKVQCANSARFKL</sequence>
<gene>
    <name evidence="2" type="ORF">BDV35DRAFT_197279</name>
</gene>
<evidence type="ECO:0000256" key="1">
    <source>
        <dbReference type="SAM" id="Phobius"/>
    </source>
</evidence>
<feature type="transmembrane region" description="Helical" evidence="1">
    <location>
        <begin position="14"/>
        <end position="38"/>
    </location>
</feature>